<dbReference type="Gene3D" id="3.40.50.450">
    <property type="match status" value="1"/>
</dbReference>
<dbReference type="Pfam" id="PF10686">
    <property type="entry name" value="YAcAr"/>
    <property type="match status" value="1"/>
</dbReference>
<proteinExistence type="predicted"/>
<name>A0A150XDZ6_9BACT</name>
<dbReference type="EMBL" id="LRPC01000002">
    <property type="protein sequence ID" value="KYG76922.1"/>
    <property type="molecule type" value="Genomic_DNA"/>
</dbReference>
<comment type="caution">
    <text evidence="2">The sequence shown here is derived from an EMBL/GenBank/DDBJ whole genome shotgun (WGS) entry which is preliminary data.</text>
</comment>
<accession>A0A150XDZ6</accession>
<dbReference type="AlphaFoldDB" id="A0A150XDZ6"/>
<feature type="domain" description="YspA cpYpsA-related SLOG" evidence="1">
    <location>
        <begin position="4"/>
        <end position="68"/>
    </location>
</feature>
<evidence type="ECO:0000313" key="3">
    <source>
        <dbReference type="Proteomes" id="UP000075606"/>
    </source>
</evidence>
<evidence type="ECO:0000259" key="1">
    <source>
        <dbReference type="Pfam" id="PF10686"/>
    </source>
</evidence>
<sequence>MTFKVIIAGGRTFNDYEMLKAVCKAALQHKKDIEVVSGTANGADKLGERYAKENGLKLTQFPADWNRYGKSAGYKRNREMALYADALIAFWDGKSKGTKHMIDLAKKSALQIRVKHY</sequence>
<evidence type="ECO:0000313" key="2">
    <source>
        <dbReference type="EMBL" id="KYG76922.1"/>
    </source>
</evidence>
<gene>
    <name evidence="2" type="ORF">AWW68_18875</name>
</gene>
<dbReference type="InterPro" id="IPR019627">
    <property type="entry name" value="YAcAr"/>
</dbReference>
<dbReference type="SUPFAM" id="SSF102405">
    <property type="entry name" value="MCP/YpsA-like"/>
    <property type="match status" value="1"/>
</dbReference>
<protein>
    <recommendedName>
        <fullName evidence="1">YspA cpYpsA-related SLOG domain-containing protein</fullName>
    </recommendedName>
</protein>
<keyword evidence="3" id="KW-1185">Reference proteome</keyword>
<reference evidence="2 3" key="1">
    <citation type="submission" date="2016-01" db="EMBL/GenBank/DDBJ databases">
        <title>Genome sequencing of Roseivirga spongicola UST030701-084.</title>
        <authorList>
            <person name="Selvaratnam C."/>
            <person name="Thevarajoo S."/>
            <person name="Goh K.M."/>
            <person name="Ee R."/>
            <person name="Chan K.-G."/>
            <person name="Chong C.S."/>
        </authorList>
    </citation>
    <scope>NUCLEOTIDE SEQUENCE [LARGE SCALE GENOMIC DNA]</scope>
    <source>
        <strain evidence="2 3">UST030701-084</strain>
    </source>
</reference>
<dbReference type="OrthoDB" id="572639at2"/>
<dbReference type="RefSeq" id="WP_068218584.1">
    <property type="nucleotide sequence ID" value="NZ_CP139724.1"/>
</dbReference>
<dbReference type="STRING" id="333140.AWW68_18875"/>
<organism evidence="2 3">
    <name type="scientific">Roseivirga spongicola</name>
    <dbReference type="NCBI Taxonomy" id="333140"/>
    <lineage>
        <taxon>Bacteria</taxon>
        <taxon>Pseudomonadati</taxon>
        <taxon>Bacteroidota</taxon>
        <taxon>Cytophagia</taxon>
        <taxon>Cytophagales</taxon>
        <taxon>Roseivirgaceae</taxon>
        <taxon>Roseivirga</taxon>
    </lineage>
</organism>
<dbReference type="Proteomes" id="UP000075606">
    <property type="component" value="Unassembled WGS sequence"/>
</dbReference>